<dbReference type="PROSITE" id="PS51406">
    <property type="entry name" value="FIBRINOGEN_C_2"/>
    <property type="match status" value="1"/>
</dbReference>
<dbReference type="STRING" id="225164.V4AZM1"/>
<evidence type="ECO:0000313" key="3">
    <source>
        <dbReference type="Proteomes" id="UP000030746"/>
    </source>
</evidence>
<sequence>MILLIDCSTAVEKTEQFYFEKAGCFNGGHQISEDNCQCVDGYIAEKCHRLMYDCKEGFGAYPKHELRLKIQPSPTVEPFRVHCQMNYGGRSYFLYHVSEHTKLNQSWSDYRQGFGALTGDHWLGLDHLSSIVNGRAARGVPAKLTFETIAGGAQLTGSHSNFLIGDETDDYKIESVGYYSGKLTDCMTDLVGSTFATYDHGSDNGMSCAVQYGGGWWFGNACAPCNPVGVFSSDGERLNVTYEKFWSEVESSLTRIKAWIE</sequence>
<dbReference type="Gene3D" id="3.90.215.10">
    <property type="entry name" value="Gamma Fibrinogen, chain A, domain 1"/>
    <property type="match status" value="1"/>
</dbReference>
<dbReference type="GO" id="GO:0005615">
    <property type="term" value="C:extracellular space"/>
    <property type="evidence" value="ECO:0007669"/>
    <property type="project" value="TreeGrafter"/>
</dbReference>
<dbReference type="InterPro" id="IPR014716">
    <property type="entry name" value="Fibrinogen_a/b/g_C_1"/>
</dbReference>
<dbReference type="EMBL" id="KB200701">
    <property type="protein sequence ID" value="ESP00571.1"/>
    <property type="molecule type" value="Genomic_DNA"/>
</dbReference>
<reference evidence="2 3" key="1">
    <citation type="journal article" date="2013" name="Nature">
        <title>Insights into bilaterian evolution from three spiralian genomes.</title>
        <authorList>
            <person name="Simakov O."/>
            <person name="Marletaz F."/>
            <person name="Cho S.J."/>
            <person name="Edsinger-Gonzales E."/>
            <person name="Havlak P."/>
            <person name="Hellsten U."/>
            <person name="Kuo D.H."/>
            <person name="Larsson T."/>
            <person name="Lv J."/>
            <person name="Arendt D."/>
            <person name="Savage R."/>
            <person name="Osoegawa K."/>
            <person name="de Jong P."/>
            <person name="Grimwood J."/>
            <person name="Chapman J.A."/>
            <person name="Shapiro H."/>
            <person name="Aerts A."/>
            <person name="Otillar R.P."/>
            <person name="Terry A.Y."/>
            <person name="Boore J.L."/>
            <person name="Grigoriev I.V."/>
            <person name="Lindberg D.R."/>
            <person name="Seaver E.C."/>
            <person name="Weisblat D.A."/>
            <person name="Putnam N.H."/>
            <person name="Rokhsar D.S."/>
        </authorList>
    </citation>
    <scope>NUCLEOTIDE SEQUENCE [LARGE SCALE GENOMIC DNA]</scope>
</reference>
<name>V4AZM1_LOTGI</name>
<dbReference type="OMA" id="PFMVACD"/>
<organism evidence="2 3">
    <name type="scientific">Lottia gigantea</name>
    <name type="common">Giant owl limpet</name>
    <dbReference type="NCBI Taxonomy" id="225164"/>
    <lineage>
        <taxon>Eukaryota</taxon>
        <taxon>Metazoa</taxon>
        <taxon>Spiralia</taxon>
        <taxon>Lophotrochozoa</taxon>
        <taxon>Mollusca</taxon>
        <taxon>Gastropoda</taxon>
        <taxon>Patellogastropoda</taxon>
        <taxon>Lottioidea</taxon>
        <taxon>Lottiidae</taxon>
        <taxon>Lottia</taxon>
    </lineage>
</organism>
<protein>
    <recommendedName>
        <fullName evidence="1">Fibrinogen C-terminal domain-containing protein</fullName>
    </recommendedName>
</protein>
<dbReference type="PANTHER" id="PTHR19143:SF185">
    <property type="entry name" value="ANGIOPOIETIN-RELATED PROTEIN 5"/>
    <property type="match status" value="1"/>
</dbReference>
<dbReference type="OrthoDB" id="6081480at2759"/>
<dbReference type="InterPro" id="IPR036056">
    <property type="entry name" value="Fibrinogen-like_C"/>
</dbReference>
<evidence type="ECO:0000313" key="2">
    <source>
        <dbReference type="EMBL" id="ESP00571.1"/>
    </source>
</evidence>
<accession>V4AZM1</accession>
<dbReference type="SUPFAM" id="SSF56496">
    <property type="entry name" value="Fibrinogen C-terminal domain-like"/>
    <property type="match status" value="1"/>
</dbReference>
<dbReference type="InterPro" id="IPR002181">
    <property type="entry name" value="Fibrinogen_a/b/g_C_dom"/>
</dbReference>
<keyword evidence="3" id="KW-1185">Reference proteome</keyword>
<evidence type="ECO:0000259" key="1">
    <source>
        <dbReference type="PROSITE" id="PS51406"/>
    </source>
</evidence>
<dbReference type="Pfam" id="PF00147">
    <property type="entry name" value="Fibrinogen_C"/>
    <property type="match status" value="1"/>
</dbReference>
<dbReference type="CTD" id="20237518"/>
<feature type="domain" description="Fibrinogen C-terminal" evidence="1">
    <location>
        <begin position="45"/>
        <end position="261"/>
    </location>
</feature>
<proteinExistence type="predicted"/>
<dbReference type="PANTHER" id="PTHR19143">
    <property type="entry name" value="FIBRINOGEN/TENASCIN/ANGIOPOEITIN"/>
    <property type="match status" value="1"/>
</dbReference>
<dbReference type="InterPro" id="IPR050373">
    <property type="entry name" value="Fibrinogen_C-term_domain"/>
</dbReference>
<dbReference type="AlphaFoldDB" id="V4AZM1"/>
<dbReference type="Proteomes" id="UP000030746">
    <property type="component" value="Unassembled WGS sequence"/>
</dbReference>
<dbReference type="GeneID" id="20237518"/>
<gene>
    <name evidence="2" type="ORF">LOTGIDRAFT_157848</name>
</gene>
<dbReference type="HOGENOM" id="CLU_060190_0_0_1"/>
<dbReference type="SMART" id="SM00186">
    <property type="entry name" value="FBG"/>
    <property type="match status" value="1"/>
</dbReference>
<dbReference type="KEGG" id="lgi:LOTGIDRAFT_157848"/>
<dbReference type="RefSeq" id="XP_009048690.1">
    <property type="nucleotide sequence ID" value="XM_009050442.1"/>
</dbReference>